<feature type="transmembrane region" description="Helical" evidence="6">
    <location>
        <begin position="12"/>
        <end position="36"/>
    </location>
</feature>
<evidence type="ECO:0008006" key="9">
    <source>
        <dbReference type="Google" id="ProtNLM"/>
    </source>
</evidence>
<reference evidence="7" key="1">
    <citation type="journal article" date="2023" name="Mol. Phylogenet. Evol.">
        <title>Genome-scale phylogeny and comparative genomics of the fungal order Sordariales.</title>
        <authorList>
            <person name="Hensen N."/>
            <person name="Bonometti L."/>
            <person name="Westerberg I."/>
            <person name="Brannstrom I.O."/>
            <person name="Guillou S."/>
            <person name="Cros-Aarteil S."/>
            <person name="Calhoun S."/>
            <person name="Haridas S."/>
            <person name="Kuo A."/>
            <person name="Mondo S."/>
            <person name="Pangilinan J."/>
            <person name="Riley R."/>
            <person name="LaButti K."/>
            <person name="Andreopoulos B."/>
            <person name="Lipzen A."/>
            <person name="Chen C."/>
            <person name="Yan M."/>
            <person name="Daum C."/>
            <person name="Ng V."/>
            <person name="Clum A."/>
            <person name="Steindorff A."/>
            <person name="Ohm R.A."/>
            <person name="Martin F."/>
            <person name="Silar P."/>
            <person name="Natvig D.O."/>
            <person name="Lalanne C."/>
            <person name="Gautier V."/>
            <person name="Ament-Velasquez S.L."/>
            <person name="Kruys A."/>
            <person name="Hutchinson M.I."/>
            <person name="Powell A.J."/>
            <person name="Barry K."/>
            <person name="Miller A.N."/>
            <person name="Grigoriev I.V."/>
            <person name="Debuchy R."/>
            <person name="Gladieux P."/>
            <person name="Hiltunen Thoren M."/>
            <person name="Johannesson H."/>
        </authorList>
    </citation>
    <scope>NUCLEOTIDE SEQUENCE</scope>
    <source>
        <strain evidence="7">CBS 955.72</strain>
    </source>
</reference>
<evidence type="ECO:0000256" key="1">
    <source>
        <dbReference type="ARBA" id="ARBA00004141"/>
    </source>
</evidence>
<comment type="caution">
    <text evidence="7">The sequence shown here is derived from an EMBL/GenBank/DDBJ whole genome shotgun (WGS) entry which is preliminary data.</text>
</comment>
<dbReference type="Proteomes" id="UP001275084">
    <property type="component" value="Unassembled WGS sequence"/>
</dbReference>
<organism evidence="7 8">
    <name type="scientific">Lasiosphaeria hispida</name>
    <dbReference type="NCBI Taxonomy" id="260671"/>
    <lineage>
        <taxon>Eukaryota</taxon>
        <taxon>Fungi</taxon>
        <taxon>Dikarya</taxon>
        <taxon>Ascomycota</taxon>
        <taxon>Pezizomycotina</taxon>
        <taxon>Sordariomycetes</taxon>
        <taxon>Sordariomycetidae</taxon>
        <taxon>Sordariales</taxon>
        <taxon>Lasiosphaeriaceae</taxon>
        <taxon>Lasiosphaeria</taxon>
    </lineage>
</organism>
<evidence type="ECO:0000256" key="4">
    <source>
        <dbReference type="ARBA" id="ARBA00023136"/>
    </source>
</evidence>
<dbReference type="PANTHER" id="PTHR35042:SF1">
    <property type="entry name" value="DUF1772-DOMAIN-CONTAINING PROTEIN"/>
    <property type="match status" value="1"/>
</dbReference>
<comment type="subcellular location">
    <subcellularLocation>
        <location evidence="1">Membrane</location>
        <topology evidence="1">Multi-pass membrane protein</topology>
    </subcellularLocation>
</comment>
<evidence type="ECO:0000256" key="5">
    <source>
        <dbReference type="ARBA" id="ARBA00034313"/>
    </source>
</evidence>
<feature type="transmembrane region" description="Helical" evidence="6">
    <location>
        <begin position="95"/>
        <end position="115"/>
    </location>
</feature>
<keyword evidence="4 6" id="KW-0472">Membrane</keyword>
<protein>
    <recommendedName>
        <fullName evidence="9">DUF1772-domain-containing protein</fullName>
    </recommendedName>
</protein>
<reference evidence="7" key="2">
    <citation type="submission" date="2023-06" db="EMBL/GenBank/DDBJ databases">
        <authorList>
            <consortium name="Lawrence Berkeley National Laboratory"/>
            <person name="Haridas S."/>
            <person name="Hensen N."/>
            <person name="Bonometti L."/>
            <person name="Westerberg I."/>
            <person name="Brannstrom I.O."/>
            <person name="Guillou S."/>
            <person name="Cros-Aarteil S."/>
            <person name="Calhoun S."/>
            <person name="Kuo A."/>
            <person name="Mondo S."/>
            <person name="Pangilinan J."/>
            <person name="Riley R."/>
            <person name="Labutti K."/>
            <person name="Andreopoulos B."/>
            <person name="Lipzen A."/>
            <person name="Chen C."/>
            <person name="Yanf M."/>
            <person name="Daum C."/>
            <person name="Ng V."/>
            <person name="Clum A."/>
            <person name="Steindorff A."/>
            <person name="Ohm R."/>
            <person name="Martin F."/>
            <person name="Silar P."/>
            <person name="Natvig D."/>
            <person name="Lalanne C."/>
            <person name="Gautier V."/>
            <person name="Ament-Velasquez S.L."/>
            <person name="Kruys A."/>
            <person name="Hutchinson M.I."/>
            <person name="Powell A.J."/>
            <person name="Barry K."/>
            <person name="Miller A.N."/>
            <person name="Grigoriev I.V."/>
            <person name="Debuchy R."/>
            <person name="Gladieux P."/>
            <person name="Thoren M.H."/>
            <person name="Johannesson H."/>
        </authorList>
    </citation>
    <scope>NUCLEOTIDE SEQUENCE</scope>
    <source>
        <strain evidence="7">CBS 955.72</strain>
    </source>
</reference>
<dbReference type="PANTHER" id="PTHR35042">
    <property type="entry name" value="ANTHRONE OXYGENASE ENCC"/>
    <property type="match status" value="1"/>
</dbReference>
<evidence type="ECO:0000256" key="2">
    <source>
        <dbReference type="ARBA" id="ARBA00022692"/>
    </source>
</evidence>
<dbReference type="EMBL" id="JAUIQD010000008">
    <property type="protein sequence ID" value="KAK3341246.1"/>
    <property type="molecule type" value="Genomic_DNA"/>
</dbReference>
<comment type="similarity">
    <text evidence="5">Belongs to the anthrone oxygenase family.</text>
</comment>
<dbReference type="InterPro" id="IPR013901">
    <property type="entry name" value="Anthrone_oxy"/>
</dbReference>
<proteinExistence type="inferred from homology"/>
<gene>
    <name evidence="7" type="ORF">B0T25DRAFT_335606</name>
</gene>
<evidence type="ECO:0000313" key="8">
    <source>
        <dbReference type="Proteomes" id="UP001275084"/>
    </source>
</evidence>
<sequence length="190" mass="19806">MSTNTNPTGIRLAQSAGIFLSASLSGASVAISAFVIPRLLESPVPLMLRQWFNSFKAGRAFMPGFAVLAAANYFYLAAAIPRKFGGGAGLTGRAYAYLAAGVLSVGIIPYTYAVMMPTNKRLVARVEGVESVEADIGLVAEEGEAARVAEESAWVKGEGSKYLVDRWATLNLGRAIMVAASAVLGIGASV</sequence>
<dbReference type="GO" id="GO:0016020">
    <property type="term" value="C:membrane"/>
    <property type="evidence" value="ECO:0007669"/>
    <property type="project" value="UniProtKB-SubCell"/>
</dbReference>
<evidence type="ECO:0000256" key="3">
    <source>
        <dbReference type="ARBA" id="ARBA00022989"/>
    </source>
</evidence>
<dbReference type="Pfam" id="PF08592">
    <property type="entry name" value="Anthrone_oxy"/>
    <property type="match status" value="1"/>
</dbReference>
<evidence type="ECO:0000313" key="7">
    <source>
        <dbReference type="EMBL" id="KAK3341246.1"/>
    </source>
</evidence>
<evidence type="ECO:0000256" key="6">
    <source>
        <dbReference type="SAM" id="Phobius"/>
    </source>
</evidence>
<feature type="transmembrane region" description="Helical" evidence="6">
    <location>
        <begin position="57"/>
        <end position="75"/>
    </location>
</feature>
<keyword evidence="3 6" id="KW-1133">Transmembrane helix</keyword>
<dbReference type="AlphaFoldDB" id="A0AAJ0M8C0"/>
<keyword evidence="2 6" id="KW-0812">Transmembrane</keyword>
<keyword evidence="8" id="KW-1185">Reference proteome</keyword>
<name>A0AAJ0M8C0_9PEZI</name>
<accession>A0AAJ0M8C0</accession>